<organism evidence="3 4">
    <name type="scientific">Bacillus carboniphilus</name>
    <dbReference type="NCBI Taxonomy" id="86663"/>
    <lineage>
        <taxon>Bacteria</taxon>
        <taxon>Bacillati</taxon>
        <taxon>Bacillota</taxon>
        <taxon>Bacilli</taxon>
        <taxon>Bacillales</taxon>
        <taxon>Bacillaceae</taxon>
        <taxon>Bacillus</taxon>
    </lineage>
</organism>
<dbReference type="PANTHER" id="PTHR46268">
    <property type="entry name" value="STRESS RESPONSE PROTEIN NHAX"/>
    <property type="match status" value="1"/>
</dbReference>
<evidence type="ECO:0000256" key="1">
    <source>
        <dbReference type="ARBA" id="ARBA00008791"/>
    </source>
</evidence>
<dbReference type="Proteomes" id="UP001197974">
    <property type="component" value="Chromosome"/>
</dbReference>
<sequence>MSLTYKRIVVAVDGSAEAEAAFEQAIEIVKRNEGAALLITHVIDTRIGIAETYDTGVISRIEESGHELLKKYEDQAKKAGLDNVATELKHGSPKAIIAKKIAPDFNADLIICGATGLNRVERFIVGSVAEHTTRYAKCDVLIVRADKKE</sequence>
<proteinExistence type="inferred from homology"/>
<accession>A0ABY9JU92</accession>
<keyword evidence="4" id="KW-1185">Reference proteome</keyword>
<dbReference type="PRINTS" id="PR01438">
    <property type="entry name" value="UNVRSLSTRESS"/>
</dbReference>
<reference evidence="3 4" key="1">
    <citation type="submission" date="2023-06" db="EMBL/GenBank/DDBJ databases">
        <title>Five Gram-positive bacteria isolated from mangrove sediments in Shenzhen, Guangdong, China.</title>
        <authorList>
            <person name="Yu S."/>
            <person name="Zheng W."/>
            <person name="Huang Y."/>
        </authorList>
    </citation>
    <scope>NUCLEOTIDE SEQUENCE [LARGE SCALE GENOMIC DNA]</scope>
    <source>
        <strain evidence="3 4">SaN35-3</strain>
    </source>
</reference>
<protein>
    <submittedName>
        <fullName evidence="3">Universal stress protein</fullName>
    </submittedName>
</protein>
<dbReference type="InterPro" id="IPR006015">
    <property type="entry name" value="Universal_stress_UspA"/>
</dbReference>
<name>A0ABY9JU92_9BACI</name>
<dbReference type="Gene3D" id="3.40.50.620">
    <property type="entry name" value="HUPs"/>
    <property type="match status" value="1"/>
</dbReference>
<dbReference type="RefSeq" id="WP_226538798.1">
    <property type="nucleotide sequence ID" value="NZ_CP129013.1"/>
</dbReference>
<dbReference type="InterPro" id="IPR006016">
    <property type="entry name" value="UspA"/>
</dbReference>
<dbReference type="PANTHER" id="PTHR46268:SF6">
    <property type="entry name" value="UNIVERSAL STRESS PROTEIN UP12"/>
    <property type="match status" value="1"/>
</dbReference>
<dbReference type="InterPro" id="IPR014729">
    <property type="entry name" value="Rossmann-like_a/b/a_fold"/>
</dbReference>
<feature type="domain" description="UspA" evidence="2">
    <location>
        <begin position="5"/>
        <end position="144"/>
    </location>
</feature>
<evidence type="ECO:0000313" key="4">
    <source>
        <dbReference type="Proteomes" id="UP001197974"/>
    </source>
</evidence>
<dbReference type="Pfam" id="PF00582">
    <property type="entry name" value="Usp"/>
    <property type="match status" value="1"/>
</dbReference>
<dbReference type="SUPFAM" id="SSF52402">
    <property type="entry name" value="Adenine nucleotide alpha hydrolases-like"/>
    <property type="match status" value="1"/>
</dbReference>
<evidence type="ECO:0000313" key="3">
    <source>
        <dbReference type="EMBL" id="WLR42981.1"/>
    </source>
</evidence>
<gene>
    <name evidence="3" type="ORF">LC087_01810</name>
</gene>
<dbReference type="CDD" id="cd00293">
    <property type="entry name" value="USP-like"/>
    <property type="match status" value="1"/>
</dbReference>
<evidence type="ECO:0000259" key="2">
    <source>
        <dbReference type="Pfam" id="PF00582"/>
    </source>
</evidence>
<dbReference type="EMBL" id="CP129013">
    <property type="protein sequence ID" value="WLR42981.1"/>
    <property type="molecule type" value="Genomic_DNA"/>
</dbReference>
<comment type="similarity">
    <text evidence="1">Belongs to the universal stress protein A family.</text>
</comment>